<evidence type="ECO:0000313" key="3">
    <source>
        <dbReference type="EMBL" id="PIL43774.1"/>
    </source>
</evidence>
<accession>A0A2G8TCR7</accession>
<feature type="signal peptide" evidence="2">
    <location>
        <begin position="1"/>
        <end position="23"/>
    </location>
</feature>
<evidence type="ECO:0000256" key="1">
    <source>
        <dbReference type="SAM" id="MobiDB-lite"/>
    </source>
</evidence>
<organism evidence="3 4">
    <name type="scientific">Massilia eurypsychrophila</name>
    <dbReference type="NCBI Taxonomy" id="1485217"/>
    <lineage>
        <taxon>Bacteria</taxon>
        <taxon>Pseudomonadati</taxon>
        <taxon>Pseudomonadota</taxon>
        <taxon>Betaproteobacteria</taxon>
        <taxon>Burkholderiales</taxon>
        <taxon>Oxalobacteraceae</taxon>
        <taxon>Telluria group</taxon>
        <taxon>Massilia</taxon>
    </lineage>
</organism>
<dbReference type="EMBL" id="PDOC01000011">
    <property type="protein sequence ID" value="PIL43774.1"/>
    <property type="molecule type" value="Genomic_DNA"/>
</dbReference>
<sequence length="235" mass="24136">MFSKKYRVGLGGFAAVTSLLLLSACGGGGGDSPPVVSVPQPEPQPTPAPAPTPAPTPTPTPGPAPSPQPAEPTLAAAYTDLVSGAQNGATRWTDGSGTGAPIGGVECMGSIVSHTHALISIYQDGVRLAVPESVGLRGCTYELHTHDRSGVVHVEPNVARNLTLGQFFGVWNQPLSRTAVAGVAGPVRFYVVSGEVLTRYEGNPADIPFAARKEIVIVAGSAPAVLPKYRWPASL</sequence>
<feature type="region of interest" description="Disordered" evidence="1">
    <location>
        <begin position="30"/>
        <end position="71"/>
    </location>
</feature>
<proteinExistence type="predicted"/>
<dbReference type="PROSITE" id="PS51257">
    <property type="entry name" value="PROKAR_LIPOPROTEIN"/>
    <property type="match status" value="1"/>
</dbReference>
<keyword evidence="2" id="KW-0732">Signal</keyword>
<evidence type="ECO:0000256" key="2">
    <source>
        <dbReference type="SAM" id="SignalP"/>
    </source>
</evidence>
<dbReference type="Proteomes" id="UP000230390">
    <property type="component" value="Unassembled WGS sequence"/>
</dbReference>
<comment type="caution">
    <text evidence="3">The sequence shown here is derived from an EMBL/GenBank/DDBJ whole genome shotgun (WGS) entry which is preliminary data.</text>
</comment>
<evidence type="ECO:0000313" key="4">
    <source>
        <dbReference type="Proteomes" id="UP000230390"/>
    </source>
</evidence>
<feature type="compositionally biased region" description="Pro residues" evidence="1">
    <location>
        <begin position="40"/>
        <end position="70"/>
    </location>
</feature>
<dbReference type="AlphaFoldDB" id="A0A2G8TCR7"/>
<gene>
    <name evidence="3" type="ORF">CR105_17235</name>
</gene>
<keyword evidence="4" id="KW-1185">Reference proteome</keyword>
<dbReference type="RefSeq" id="WP_099790398.1">
    <property type="nucleotide sequence ID" value="NZ_JBHLYV010000019.1"/>
</dbReference>
<reference evidence="3 4" key="1">
    <citation type="submission" date="2017-10" db="EMBL/GenBank/DDBJ databases">
        <title>Massilia psychrophilum sp. nov., a novel purple-pigmented bacterium isolated from Tianshan glacier, Xinjiang Municipality, China.</title>
        <authorList>
            <person name="Wang H."/>
        </authorList>
    </citation>
    <scope>NUCLEOTIDE SEQUENCE [LARGE SCALE GENOMIC DNA]</scope>
    <source>
        <strain evidence="3 4">JCM 30074</strain>
    </source>
</reference>
<feature type="chain" id="PRO_5013788977" evidence="2">
    <location>
        <begin position="24"/>
        <end position="235"/>
    </location>
</feature>
<dbReference type="OrthoDB" id="8988083at2"/>
<protein>
    <submittedName>
        <fullName evidence="3">Uncharacterized protein</fullName>
    </submittedName>
</protein>
<name>A0A2G8TCR7_9BURK</name>